<dbReference type="CDD" id="cd08563">
    <property type="entry name" value="GDPD_TtGDE_like"/>
    <property type="match status" value="1"/>
</dbReference>
<sequence>MEKRTQIWAHRGYSLKYPENTMLAFEQASIHGADGIELDVHLSGDGVPVIIHDNRLERTTNGRGWVEEKSSHELRQLDAGSWKGAEFSDCRIPTLEEVLDWVVKRAPYMTVNLELKRSRGNPSYDRLAQRVLSLVKQYRMLEKVIFSSFQHPLLCILKEMESQAQTGLLVAEPIHQPWVYMKHWKANAYHPDYRLLDLSTLEILQAQGIRVHVYTVNHREAAQKLTSAGVDAMITDCLEDIRDALEEKN</sequence>
<feature type="domain" description="GP-PDE" evidence="1">
    <location>
        <begin position="5"/>
        <end position="245"/>
    </location>
</feature>
<dbReference type="InterPro" id="IPR017946">
    <property type="entry name" value="PLC-like_Pdiesterase_TIM-brl"/>
</dbReference>
<dbReference type="PANTHER" id="PTHR46211:SF1">
    <property type="entry name" value="GLYCEROPHOSPHODIESTER PHOSPHODIESTERASE, CYTOPLASMIC"/>
    <property type="match status" value="1"/>
</dbReference>
<dbReference type="Proteomes" id="UP000184016">
    <property type="component" value="Unassembled WGS sequence"/>
</dbReference>
<accession>A0A1M6KEM7</accession>
<gene>
    <name evidence="2" type="ORF">SAMN05443507_101227</name>
</gene>
<keyword evidence="3" id="KW-1185">Reference proteome</keyword>
<name>A0A1M6KEM7_9BACL</name>
<dbReference type="Pfam" id="PF03009">
    <property type="entry name" value="GDPD"/>
    <property type="match status" value="1"/>
</dbReference>
<dbReference type="EMBL" id="FRAF01000001">
    <property type="protein sequence ID" value="SHJ57379.1"/>
    <property type="molecule type" value="Genomic_DNA"/>
</dbReference>
<dbReference type="GO" id="GO:0006629">
    <property type="term" value="P:lipid metabolic process"/>
    <property type="evidence" value="ECO:0007669"/>
    <property type="project" value="InterPro"/>
</dbReference>
<protein>
    <submittedName>
        <fullName evidence="2">Glycerophosphoryl diester phosphodiesterase</fullName>
    </submittedName>
</protein>
<dbReference type="RefSeq" id="WP_072872710.1">
    <property type="nucleotide sequence ID" value="NZ_FRAF01000001.1"/>
</dbReference>
<dbReference type="Gene3D" id="3.20.20.190">
    <property type="entry name" value="Phosphatidylinositol (PI) phosphodiesterase"/>
    <property type="match status" value="1"/>
</dbReference>
<proteinExistence type="predicted"/>
<dbReference type="SUPFAM" id="SSF51695">
    <property type="entry name" value="PLC-like phosphodiesterases"/>
    <property type="match status" value="1"/>
</dbReference>
<dbReference type="PANTHER" id="PTHR46211">
    <property type="entry name" value="GLYCEROPHOSPHORYL DIESTER PHOSPHODIESTERASE"/>
    <property type="match status" value="1"/>
</dbReference>
<dbReference type="GO" id="GO:0008081">
    <property type="term" value="F:phosphoric diester hydrolase activity"/>
    <property type="evidence" value="ECO:0007669"/>
    <property type="project" value="InterPro"/>
</dbReference>
<reference evidence="3" key="1">
    <citation type="submission" date="2016-11" db="EMBL/GenBank/DDBJ databases">
        <authorList>
            <person name="Varghese N."/>
            <person name="Submissions S."/>
        </authorList>
    </citation>
    <scope>NUCLEOTIDE SEQUENCE [LARGE SCALE GENOMIC DNA]</scope>
    <source>
        <strain evidence="3">USBA-503</strain>
    </source>
</reference>
<dbReference type="PROSITE" id="PS51704">
    <property type="entry name" value="GP_PDE"/>
    <property type="match status" value="1"/>
</dbReference>
<evidence type="ECO:0000259" key="1">
    <source>
        <dbReference type="PROSITE" id="PS51704"/>
    </source>
</evidence>
<organism evidence="2 3">
    <name type="scientific">Alicyclobacillus tolerans</name>
    <dbReference type="NCBI Taxonomy" id="90970"/>
    <lineage>
        <taxon>Bacteria</taxon>
        <taxon>Bacillati</taxon>
        <taxon>Bacillota</taxon>
        <taxon>Bacilli</taxon>
        <taxon>Bacillales</taxon>
        <taxon>Alicyclobacillaceae</taxon>
        <taxon>Alicyclobacillus</taxon>
    </lineage>
</organism>
<evidence type="ECO:0000313" key="3">
    <source>
        <dbReference type="Proteomes" id="UP000184016"/>
    </source>
</evidence>
<dbReference type="AlphaFoldDB" id="A0A1M6KEM7"/>
<dbReference type="STRING" id="1830138.SAMN05443507_101227"/>
<evidence type="ECO:0000313" key="2">
    <source>
        <dbReference type="EMBL" id="SHJ57379.1"/>
    </source>
</evidence>
<dbReference type="InterPro" id="IPR030395">
    <property type="entry name" value="GP_PDE_dom"/>
</dbReference>
<dbReference type="OrthoDB" id="384721at2"/>